<dbReference type="EMBL" id="MFGM01000067">
    <property type="protein sequence ID" value="OGF34821.1"/>
    <property type="molecule type" value="Genomic_DNA"/>
</dbReference>
<protein>
    <recommendedName>
        <fullName evidence="3">HEPN domain-containing protein</fullName>
    </recommendedName>
</protein>
<dbReference type="Proteomes" id="UP000178656">
    <property type="component" value="Unassembled WGS sequence"/>
</dbReference>
<sequence>MFEKFHFTQKQIDQYLAAALRDKKIAVDSAAPEVIFHFCYNCLIKLGMAVCAENGLRVKARQGHHLELIKKLAECLGDNDIQTIMDKMRQKRNWDLYGGGTVITGTEAKEYLVRTEEIVALGEKYFLRKRLV</sequence>
<dbReference type="AlphaFoldDB" id="A0A1F5T8R8"/>
<evidence type="ECO:0000313" key="1">
    <source>
        <dbReference type="EMBL" id="OGF34821.1"/>
    </source>
</evidence>
<accession>A0A1F5T8R8</accession>
<reference evidence="1 2" key="1">
    <citation type="journal article" date="2016" name="Nat. Commun.">
        <title>Thousands of microbial genomes shed light on interconnected biogeochemical processes in an aquifer system.</title>
        <authorList>
            <person name="Anantharaman K."/>
            <person name="Brown C.T."/>
            <person name="Hug L.A."/>
            <person name="Sharon I."/>
            <person name="Castelle C.J."/>
            <person name="Probst A.J."/>
            <person name="Thomas B.C."/>
            <person name="Singh A."/>
            <person name="Wilkins M.J."/>
            <person name="Karaoz U."/>
            <person name="Brodie E.L."/>
            <person name="Williams K.H."/>
            <person name="Hubbard S.S."/>
            <person name="Banfield J.F."/>
        </authorList>
    </citation>
    <scope>NUCLEOTIDE SEQUENCE [LARGE SCALE GENOMIC DNA]</scope>
</reference>
<dbReference type="Gene3D" id="1.20.120.330">
    <property type="entry name" value="Nucleotidyltransferases domain 2"/>
    <property type="match status" value="1"/>
</dbReference>
<name>A0A1F5T8R8_9BACT</name>
<evidence type="ECO:0008006" key="3">
    <source>
        <dbReference type="Google" id="ProtNLM"/>
    </source>
</evidence>
<evidence type="ECO:0000313" key="2">
    <source>
        <dbReference type="Proteomes" id="UP000178656"/>
    </source>
</evidence>
<organism evidence="1 2">
    <name type="scientific">Candidatus Falkowbacteria bacterium RIFOXYC2_FULL_48_21</name>
    <dbReference type="NCBI Taxonomy" id="1798005"/>
    <lineage>
        <taxon>Bacteria</taxon>
        <taxon>Candidatus Falkowiibacteriota</taxon>
    </lineage>
</organism>
<proteinExistence type="predicted"/>
<gene>
    <name evidence="1" type="ORF">A2482_01980</name>
</gene>
<comment type="caution">
    <text evidence="1">The sequence shown here is derived from an EMBL/GenBank/DDBJ whole genome shotgun (WGS) entry which is preliminary data.</text>
</comment>